<evidence type="ECO:0000313" key="5">
    <source>
        <dbReference type="EMBL" id="MBS2552802.1"/>
    </source>
</evidence>
<proteinExistence type="predicted"/>
<dbReference type="EMBL" id="JAAFYZ010000212">
    <property type="protein sequence ID" value="MBS2552802.1"/>
    <property type="molecule type" value="Genomic_DNA"/>
</dbReference>
<dbReference type="InterPro" id="IPR016166">
    <property type="entry name" value="FAD-bd_PCMH"/>
</dbReference>
<dbReference type="Pfam" id="PF03450">
    <property type="entry name" value="CO_deh_flav_C"/>
    <property type="match status" value="1"/>
</dbReference>
<keyword evidence="6" id="KW-1185">Reference proteome</keyword>
<evidence type="ECO:0000256" key="3">
    <source>
        <dbReference type="ARBA" id="ARBA00023002"/>
    </source>
</evidence>
<dbReference type="Gene3D" id="3.30.390.50">
    <property type="entry name" value="CO dehydrogenase flavoprotein, C-terminal domain"/>
    <property type="match status" value="1"/>
</dbReference>
<dbReference type="Pfam" id="PF00941">
    <property type="entry name" value="FAD_binding_5"/>
    <property type="match status" value="1"/>
</dbReference>
<sequence>MKPPPVVYHGPDTVDEAVRLLAEHGGHAKVLAGGQSLVPMLNMRLTAPARLIDVNRLDELAYVRTDLEGVRVGALARHADVERATHAFEAVPLLRQAVQTVAHPTIRNRGTTVGSLVHADPCAEMPAVLLLLDGEVLLRSDRAGERVVKAADFFVGPMESACEEDELAIEAYFPKPRGRTGTDWRELSRRNGDYAMCGVGTSVRVDDTGAVTCAKAAYIGMGPVPSVVDVTGADFSGADFCAAAEHAADQLDPEDDIHASAEYRRHLARVLTARSLKAAYEAVAP</sequence>
<dbReference type="RefSeq" id="WP_212018748.1">
    <property type="nucleotide sequence ID" value="NZ_JAAFYZ010000212.1"/>
</dbReference>
<dbReference type="InterPro" id="IPR005107">
    <property type="entry name" value="CO_DH_flav_C"/>
</dbReference>
<dbReference type="Gene3D" id="3.30.43.10">
    <property type="entry name" value="Uridine Diphospho-n-acetylenolpyruvylglucosamine Reductase, domain 2"/>
    <property type="match status" value="1"/>
</dbReference>
<evidence type="ECO:0000259" key="4">
    <source>
        <dbReference type="PROSITE" id="PS51387"/>
    </source>
</evidence>
<dbReference type="SUPFAM" id="SSF55447">
    <property type="entry name" value="CO dehydrogenase flavoprotein C-terminal domain-like"/>
    <property type="match status" value="1"/>
</dbReference>
<dbReference type="Proteomes" id="UP000730482">
    <property type="component" value="Unassembled WGS sequence"/>
</dbReference>
<dbReference type="InterPro" id="IPR036318">
    <property type="entry name" value="FAD-bd_PCMH-like_sf"/>
</dbReference>
<keyword evidence="3" id="KW-0560">Oxidoreductase</keyword>
<keyword evidence="1" id="KW-0285">Flavoprotein</keyword>
<organism evidence="5 6">
    <name type="scientific">Catenulispora pinistramenti</name>
    <dbReference type="NCBI Taxonomy" id="2705254"/>
    <lineage>
        <taxon>Bacteria</taxon>
        <taxon>Bacillati</taxon>
        <taxon>Actinomycetota</taxon>
        <taxon>Actinomycetes</taxon>
        <taxon>Catenulisporales</taxon>
        <taxon>Catenulisporaceae</taxon>
        <taxon>Catenulispora</taxon>
    </lineage>
</organism>
<evidence type="ECO:0000256" key="2">
    <source>
        <dbReference type="ARBA" id="ARBA00022827"/>
    </source>
</evidence>
<protein>
    <submittedName>
        <fullName evidence="5">FAD binding domain-containing protein</fullName>
    </submittedName>
</protein>
<evidence type="ECO:0000313" key="6">
    <source>
        <dbReference type="Proteomes" id="UP000730482"/>
    </source>
</evidence>
<evidence type="ECO:0000256" key="1">
    <source>
        <dbReference type="ARBA" id="ARBA00022630"/>
    </source>
</evidence>
<dbReference type="Gene3D" id="3.30.465.10">
    <property type="match status" value="1"/>
</dbReference>
<gene>
    <name evidence="5" type="ORF">KGQ19_38710</name>
</gene>
<dbReference type="InterPro" id="IPR016169">
    <property type="entry name" value="FAD-bd_PCMH_sub2"/>
</dbReference>
<dbReference type="InterPro" id="IPR016167">
    <property type="entry name" value="FAD-bd_PCMH_sub1"/>
</dbReference>
<comment type="caution">
    <text evidence="5">The sequence shown here is derived from an EMBL/GenBank/DDBJ whole genome shotgun (WGS) entry which is preliminary data.</text>
</comment>
<dbReference type="SUPFAM" id="SSF56176">
    <property type="entry name" value="FAD-binding/transporter-associated domain-like"/>
    <property type="match status" value="1"/>
</dbReference>
<dbReference type="PANTHER" id="PTHR42659">
    <property type="entry name" value="XANTHINE DEHYDROGENASE SUBUNIT C-RELATED"/>
    <property type="match status" value="1"/>
</dbReference>
<keyword evidence="2" id="KW-0274">FAD</keyword>
<feature type="domain" description="FAD-binding PCMH-type" evidence="4">
    <location>
        <begin position="1"/>
        <end position="178"/>
    </location>
</feature>
<name>A0ABS5L395_9ACTN</name>
<reference evidence="5 6" key="1">
    <citation type="submission" date="2020-02" db="EMBL/GenBank/DDBJ databases">
        <title>Acidophilic actinobacteria isolated from forest soil.</title>
        <authorList>
            <person name="Golinska P."/>
        </authorList>
    </citation>
    <scope>NUCLEOTIDE SEQUENCE [LARGE SCALE GENOMIC DNA]</scope>
    <source>
        <strain evidence="5 6">NL8</strain>
    </source>
</reference>
<accession>A0ABS5L395</accession>
<dbReference type="PANTHER" id="PTHR42659:SF2">
    <property type="entry name" value="XANTHINE DEHYDROGENASE SUBUNIT C-RELATED"/>
    <property type="match status" value="1"/>
</dbReference>
<dbReference type="InterPro" id="IPR036683">
    <property type="entry name" value="CO_DH_flav_C_dom_sf"/>
</dbReference>
<dbReference type="SMART" id="SM01092">
    <property type="entry name" value="CO_deh_flav_C"/>
    <property type="match status" value="1"/>
</dbReference>
<dbReference type="InterPro" id="IPR051312">
    <property type="entry name" value="Diverse_Substr_Oxidored"/>
</dbReference>
<dbReference type="InterPro" id="IPR002346">
    <property type="entry name" value="Mopterin_DH_FAD-bd"/>
</dbReference>
<dbReference type="PROSITE" id="PS51387">
    <property type="entry name" value="FAD_PCMH"/>
    <property type="match status" value="1"/>
</dbReference>